<name>A0A2P2IV98_RHIMU</name>
<feature type="transmembrane region" description="Helical" evidence="1">
    <location>
        <begin position="59"/>
        <end position="76"/>
    </location>
</feature>
<keyword evidence="1" id="KW-0812">Transmembrane</keyword>
<protein>
    <submittedName>
        <fullName evidence="2">Uncharacterized protein</fullName>
    </submittedName>
</protein>
<evidence type="ECO:0000256" key="1">
    <source>
        <dbReference type="SAM" id="Phobius"/>
    </source>
</evidence>
<keyword evidence="1" id="KW-1133">Transmembrane helix</keyword>
<proteinExistence type="predicted"/>
<dbReference type="EMBL" id="GGEC01004640">
    <property type="protein sequence ID" value="MBW85123.1"/>
    <property type="molecule type" value="Transcribed_RNA"/>
</dbReference>
<dbReference type="AlphaFoldDB" id="A0A2P2IV98"/>
<reference evidence="2" key="1">
    <citation type="submission" date="2018-02" db="EMBL/GenBank/DDBJ databases">
        <title>Rhizophora mucronata_Transcriptome.</title>
        <authorList>
            <person name="Meera S.P."/>
            <person name="Sreeshan A."/>
            <person name="Augustine A."/>
        </authorList>
    </citation>
    <scope>NUCLEOTIDE SEQUENCE</scope>
    <source>
        <tissue evidence="2">Leaf</tissue>
    </source>
</reference>
<accession>A0A2P2IV98</accession>
<organism evidence="2">
    <name type="scientific">Rhizophora mucronata</name>
    <name type="common">Asiatic mangrove</name>
    <dbReference type="NCBI Taxonomy" id="61149"/>
    <lineage>
        <taxon>Eukaryota</taxon>
        <taxon>Viridiplantae</taxon>
        <taxon>Streptophyta</taxon>
        <taxon>Embryophyta</taxon>
        <taxon>Tracheophyta</taxon>
        <taxon>Spermatophyta</taxon>
        <taxon>Magnoliopsida</taxon>
        <taxon>eudicotyledons</taxon>
        <taxon>Gunneridae</taxon>
        <taxon>Pentapetalae</taxon>
        <taxon>rosids</taxon>
        <taxon>fabids</taxon>
        <taxon>Malpighiales</taxon>
        <taxon>Rhizophoraceae</taxon>
        <taxon>Rhizophora</taxon>
    </lineage>
</organism>
<sequence length="77" mass="8877">MFHSQPLSTKVKFSNQLSLYLTDNKWLKKCKLKELGRLELWSTFHIGVVKLLARSTTTAGTLFGLHFTVTMFLLVFN</sequence>
<evidence type="ECO:0000313" key="2">
    <source>
        <dbReference type="EMBL" id="MBW85123.1"/>
    </source>
</evidence>
<keyword evidence="1" id="KW-0472">Membrane</keyword>